<protein>
    <submittedName>
        <fullName evidence="1">Uncharacterized protein</fullName>
    </submittedName>
</protein>
<dbReference type="OrthoDB" id="2632552at2759"/>
<reference evidence="1" key="1">
    <citation type="submission" date="2021-03" db="EMBL/GenBank/DDBJ databases">
        <title>Draft genome sequence of rust myrtle Austropuccinia psidii MF-1, a brazilian biotype.</title>
        <authorList>
            <person name="Quecine M.C."/>
            <person name="Pachon D.M.R."/>
            <person name="Bonatelli M.L."/>
            <person name="Correr F.H."/>
            <person name="Franceschini L.M."/>
            <person name="Leite T.F."/>
            <person name="Margarido G.R.A."/>
            <person name="Almeida C.A."/>
            <person name="Ferrarezi J.A."/>
            <person name="Labate C.A."/>
        </authorList>
    </citation>
    <scope>NUCLEOTIDE SEQUENCE</scope>
    <source>
        <strain evidence="1">MF-1</strain>
    </source>
</reference>
<evidence type="ECO:0000313" key="2">
    <source>
        <dbReference type="Proteomes" id="UP000765509"/>
    </source>
</evidence>
<proteinExistence type="predicted"/>
<accession>A0A9Q3BLC9</accession>
<gene>
    <name evidence="1" type="ORF">O181_006903</name>
</gene>
<name>A0A9Q3BLC9_9BASI</name>
<keyword evidence="2" id="KW-1185">Reference proteome</keyword>
<dbReference type="AlphaFoldDB" id="A0A9Q3BLC9"/>
<dbReference type="EMBL" id="AVOT02001511">
    <property type="protein sequence ID" value="MBW0467188.1"/>
    <property type="molecule type" value="Genomic_DNA"/>
</dbReference>
<dbReference type="Proteomes" id="UP000765509">
    <property type="component" value="Unassembled WGS sequence"/>
</dbReference>
<evidence type="ECO:0000313" key="1">
    <source>
        <dbReference type="EMBL" id="MBW0467188.1"/>
    </source>
</evidence>
<sequence>MPNQYFSRPLQTIEHEAYSIDVLFKMQEDEFKKAMRTSKDGFIYIYNKIKDHQSFQNYSTCKQLPIAHQLALTLERLGSNRNSGLVGKFAQNSHVGQGTVVLITRQVIKAINSYEE</sequence>
<comment type="caution">
    <text evidence="1">The sequence shown here is derived from an EMBL/GenBank/DDBJ whole genome shotgun (WGS) entry which is preliminary data.</text>
</comment>
<organism evidence="1 2">
    <name type="scientific">Austropuccinia psidii MF-1</name>
    <dbReference type="NCBI Taxonomy" id="1389203"/>
    <lineage>
        <taxon>Eukaryota</taxon>
        <taxon>Fungi</taxon>
        <taxon>Dikarya</taxon>
        <taxon>Basidiomycota</taxon>
        <taxon>Pucciniomycotina</taxon>
        <taxon>Pucciniomycetes</taxon>
        <taxon>Pucciniales</taxon>
        <taxon>Sphaerophragmiaceae</taxon>
        <taxon>Austropuccinia</taxon>
    </lineage>
</organism>